<organism evidence="6 7">
    <name type="scientific">Clostridium thailandense</name>
    <dbReference type="NCBI Taxonomy" id="2794346"/>
    <lineage>
        <taxon>Bacteria</taxon>
        <taxon>Bacillati</taxon>
        <taxon>Bacillota</taxon>
        <taxon>Clostridia</taxon>
        <taxon>Eubacteriales</taxon>
        <taxon>Clostridiaceae</taxon>
        <taxon>Clostridium</taxon>
    </lineage>
</organism>
<dbReference type="GO" id="GO:0016987">
    <property type="term" value="F:sigma factor activity"/>
    <property type="evidence" value="ECO:0007669"/>
    <property type="project" value="UniProtKB-KW"/>
</dbReference>
<evidence type="ECO:0000259" key="5">
    <source>
        <dbReference type="Pfam" id="PF04542"/>
    </source>
</evidence>
<dbReference type="Proteomes" id="UP000694308">
    <property type="component" value="Unassembled WGS sequence"/>
</dbReference>
<dbReference type="InterPro" id="IPR014284">
    <property type="entry name" value="RNA_pol_sigma-70_dom"/>
</dbReference>
<proteinExistence type="predicted"/>
<keyword evidence="3" id="KW-0238">DNA-binding</keyword>
<evidence type="ECO:0000313" key="6">
    <source>
        <dbReference type="EMBL" id="MBV7275710.1"/>
    </source>
</evidence>
<dbReference type="EMBL" id="JAEEGC010000134">
    <property type="protein sequence ID" value="MBV7275710.1"/>
    <property type="molecule type" value="Genomic_DNA"/>
</dbReference>
<evidence type="ECO:0000256" key="3">
    <source>
        <dbReference type="ARBA" id="ARBA00023125"/>
    </source>
</evidence>
<name>A0A949U1M4_9CLOT</name>
<dbReference type="InterPro" id="IPR007627">
    <property type="entry name" value="RNA_pol_sigma70_r2"/>
</dbReference>
<keyword evidence="2" id="KW-0731">Sigma factor</keyword>
<reference evidence="6" key="1">
    <citation type="submission" date="2020-12" db="EMBL/GenBank/DDBJ databases">
        <title>Clostridium thailandense sp. nov., a novel acetogenic bacterium isolated from peat land soil in Thailand.</title>
        <authorList>
            <person name="Chaikitkaew S."/>
            <person name="Birkeland N.K."/>
        </authorList>
    </citation>
    <scope>NUCLEOTIDE SEQUENCE</scope>
    <source>
        <strain evidence="6">PL3</strain>
    </source>
</reference>
<accession>A0A949U1M4</accession>
<keyword evidence="7" id="KW-1185">Reference proteome</keyword>
<dbReference type="Pfam" id="PF04542">
    <property type="entry name" value="Sigma70_r2"/>
    <property type="match status" value="1"/>
</dbReference>
<evidence type="ECO:0000256" key="1">
    <source>
        <dbReference type="ARBA" id="ARBA00023015"/>
    </source>
</evidence>
<dbReference type="PANTHER" id="PTHR30385">
    <property type="entry name" value="SIGMA FACTOR F FLAGELLAR"/>
    <property type="match status" value="1"/>
</dbReference>
<feature type="domain" description="RNA polymerase sigma-70 region 2" evidence="5">
    <location>
        <begin position="48"/>
        <end position="111"/>
    </location>
</feature>
<evidence type="ECO:0000256" key="4">
    <source>
        <dbReference type="ARBA" id="ARBA00023163"/>
    </source>
</evidence>
<evidence type="ECO:0000256" key="2">
    <source>
        <dbReference type="ARBA" id="ARBA00023082"/>
    </source>
</evidence>
<keyword evidence="4" id="KW-0804">Transcription</keyword>
<evidence type="ECO:0000313" key="7">
    <source>
        <dbReference type="Proteomes" id="UP000694308"/>
    </source>
</evidence>
<dbReference type="AlphaFoldDB" id="A0A949U1M4"/>
<keyword evidence="1" id="KW-0805">Transcription regulation</keyword>
<sequence>MQKLIICQKNTLYTIREEGIKINKLDLIETIKEAQAGNSRALEYILNKCKPLIMKSSLEIYIDGYETQDLAQIASIALIKAVNKYDCSRSPGFIAYAKKIIKNALNDELRRFLNKRNDKKFKCSLNKLNEDGIELLEILASDVNLEAEIILKEEIIILRKALFTLNPKELEIVDWFYFKQRSLKEYSEIKGLKKATAIKRKIRAIEKLKKYFSTSKVER</sequence>
<dbReference type="RefSeq" id="WP_218322762.1">
    <property type="nucleotide sequence ID" value="NZ_JAEEGC010000134.1"/>
</dbReference>
<dbReference type="NCBIfam" id="TIGR02937">
    <property type="entry name" value="sigma70-ECF"/>
    <property type="match status" value="1"/>
</dbReference>
<gene>
    <name evidence="6" type="ORF">I6U48_22695</name>
</gene>
<dbReference type="GO" id="GO:0006352">
    <property type="term" value="P:DNA-templated transcription initiation"/>
    <property type="evidence" value="ECO:0007669"/>
    <property type="project" value="InterPro"/>
</dbReference>
<dbReference type="GO" id="GO:0003677">
    <property type="term" value="F:DNA binding"/>
    <property type="evidence" value="ECO:0007669"/>
    <property type="project" value="UniProtKB-KW"/>
</dbReference>
<protein>
    <submittedName>
        <fullName evidence="6">Sigma-70 family RNA polymerase sigma factor</fullName>
    </submittedName>
</protein>
<comment type="caution">
    <text evidence="6">The sequence shown here is derived from an EMBL/GenBank/DDBJ whole genome shotgun (WGS) entry which is preliminary data.</text>
</comment>